<evidence type="ECO:0000313" key="2">
    <source>
        <dbReference type="Proteomes" id="UP000028582"/>
    </source>
</evidence>
<proteinExistence type="predicted"/>
<dbReference type="Proteomes" id="UP000028582">
    <property type="component" value="Unassembled WGS sequence"/>
</dbReference>
<gene>
    <name evidence="1" type="ORF">F444_22315</name>
</gene>
<accession>A0A080YY52</accession>
<comment type="caution">
    <text evidence="1">The sequence shown here is derived from an EMBL/GenBank/DDBJ whole genome shotgun (WGS) entry which is preliminary data.</text>
</comment>
<organism evidence="1 2">
    <name type="scientific">Phytophthora nicotianae P1976</name>
    <dbReference type="NCBI Taxonomy" id="1317066"/>
    <lineage>
        <taxon>Eukaryota</taxon>
        <taxon>Sar</taxon>
        <taxon>Stramenopiles</taxon>
        <taxon>Oomycota</taxon>
        <taxon>Peronosporomycetes</taxon>
        <taxon>Peronosporales</taxon>
        <taxon>Peronosporaceae</taxon>
        <taxon>Phytophthora</taxon>
    </lineage>
</organism>
<evidence type="ECO:0000313" key="1">
    <source>
        <dbReference type="EMBL" id="ETO59313.1"/>
    </source>
</evidence>
<name>A0A080YY52_PHYNI</name>
<dbReference type="AlphaFoldDB" id="A0A080YY52"/>
<dbReference type="EMBL" id="ANJA01004131">
    <property type="protein sequence ID" value="ETO59313.1"/>
    <property type="molecule type" value="Genomic_DNA"/>
</dbReference>
<protein>
    <submittedName>
        <fullName evidence="1">Uncharacterized protein</fullName>
    </submittedName>
</protein>
<sequence length="32" mass="3733">MRTSSLKFKLCAFSCDTQTTALRWHRSRASSR</sequence>
<reference evidence="1 2" key="1">
    <citation type="submission" date="2013-11" db="EMBL/GenBank/DDBJ databases">
        <title>The Genome Sequence of Phytophthora parasitica P1976.</title>
        <authorList>
            <consortium name="The Broad Institute Genomics Platform"/>
            <person name="Russ C."/>
            <person name="Tyler B."/>
            <person name="Panabieres F."/>
            <person name="Shan W."/>
            <person name="Tripathy S."/>
            <person name="Grunwald N."/>
            <person name="Machado M."/>
            <person name="Johnson C.S."/>
            <person name="Walker B."/>
            <person name="Young S."/>
            <person name="Zeng Q."/>
            <person name="Gargeya S."/>
            <person name="Fitzgerald M."/>
            <person name="Haas B."/>
            <person name="Abouelleil A."/>
            <person name="Allen A.W."/>
            <person name="Alvarado L."/>
            <person name="Arachchi H.M."/>
            <person name="Berlin A.M."/>
            <person name="Chapman S.B."/>
            <person name="Gainer-Dewar J."/>
            <person name="Goldberg J."/>
            <person name="Griggs A."/>
            <person name="Gujja S."/>
            <person name="Hansen M."/>
            <person name="Howarth C."/>
            <person name="Imamovic A."/>
            <person name="Ireland A."/>
            <person name="Larimer J."/>
            <person name="McCowan C."/>
            <person name="Murphy C."/>
            <person name="Pearson M."/>
            <person name="Poon T.W."/>
            <person name="Priest M."/>
            <person name="Roberts A."/>
            <person name="Saif S."/>
            <person name="Shea T."/>
            <person name="Sisk P."/>
            <person name="Sykes S."/>
            <person name="Wortman J."/>
            <person name="Nusbaum C."/>
            <person name="Birren B."/>
        </authorList>
    </citation>
    <scope>NUCLEOTIDE SEQUENCE [LARGE SCALE GENOMIC DNA]</scope>
    <source>
        <strain evidence="1 2">P1976</strain>
    </source>
</reference>